<dbReference type="Proteomes" id="UP001175261">
    <property type="component" value="Unassembled WGS sequence"/>
</dbReference>
<proteinExistence type="predicted"/>
<keyword evidence="3" id="KW-1185">Reference proteome</keyword>
<keyword evidence="1" id="KW-0732">Signal</keyword>
<evidence type="ECO:0000313" key="2">
    <source>
        <dbReference type="EMBL" id="KAK0386445.1"/>
    </source>
</evidence>
<dbReference type="EMBL" id="JAPDFR010000005">
    <property type="protein sequence ID" value="KAK0386445.1"/>
    <property type="molecule type" value="Genomic_DNA"/>
</dbReference>
<organism evidence="2 3">
    <name type="scientific">Sarocladium strictum</name>
    <name type="common">Black bundle disease fungus</name>
    <name type="synonym">Acremonium strictum</name>
    <dbReference type="NCBI Taxonomy" id="5046"/>
    <lineage>
        <taxon>Eukaryota</taxon>
        <taxon>Fungi</taxon>
        <taxon>Dikarya</taxon>
        <taxon>Ascomycota</taxon>
        <taxon>Pezizomycotina</taxon>
        <taxon>Sordariomycetes</taxon>
        <taxon>Hypocreomycetidae</taxon>
        <taxon>Hypocreales</taxon>
        <taxon>Sarocladiaceae</taxon>
        <taxon>Sarocladium</taxon>
    </lineage>
</organism>
<reference evidence="2" key="1">
    <citation type="submission" date="2022-10" db="EMBL/GenBank/DDBJ databases">
        <title>Determination and structural analysis of whole genome sequence of Sarocladium strictum F4-1.</title>
        <authorList>
            <person name="Hu L."/>
            <person name="Jiang Y."/>
        </authorList>
    </citation>
    <scope>NUCLEOTIDE SEQUENCE</scope>
    <source>
        <strain evidence="2">F4-1</strain>
    </source>
</reference>
<feature type="signal peptide" evidence="1">
    <location>
        <begin position="1"/>
        <end position="20"/>
    </location>
</feature>
<sequence>MHSVWTYLALFAALGAQVTAKGYSDNASDEPGRPCGFKIAPCSEDMTCVPDSEDCTDTNTCAGTCQFTNKYPPCGSRGPVGYCDDKTETCEDDPRTPGGCGMECDAPGICVPNDAPPCNGFAGFQCPDGLFCYDLPDDGCDPNNGGADCIGICL</sequence>
<name>A0AA39GFL2_SARSR</name>
<comment type="caution">
    <text evidence="2">The sequence shown here is derived from an EMBL/GenBank/DDBJ whole genome shotgun (WGS) entry which is preliminary data.</text>
</comment>
<feature type="chain" id="PRO_5041320959" evidence="1">
    <location>
        <begin position="21"/>
        <end position="154"/>
    </location>
</feature>
<evidence type="ECO:0000256" key="1">
    <source>
        <dbReference type="SAM" id="SignalP"/>
    </source>
</evidence>
<dbReference type="AlphaFoldDB" id="A0AA39GFL2"/>
<gene>
    <name evidence="2" type="ORF">NLU13_6281</name>
</gene>
<accession>A0AA39GFL2</accession>
<protein>
    <submittedName>
        <fullName evidence="2">Uncharacterized protein</fullName>
    </submittedName>
</protein>
<evidence type="ECO:0000313" key="3">
    <source>
        <dbReference type="Proteomes" id="UP001175261"/>
    </source>
</evidence>